<evidence type="ECO:0008006" key="3">
    <source>
        <dbReference type="Google" id="ProtNLM"/>
    </source>
</evidence>
<dbReference type="EMBL" id="KV419406">
    <property type="protein sequence ID" value="KZS93853.1"/>
    <property type="molecule type" value="Genomic_DNA"/>
</dbReference>
<accession>A0A164V681</accession>
<feature type="non-terminal residue" evidence="1">
    <location>
        <position position="430"/>
    </location>
</feature>
<evidence type="ECO:0000313" key="1">
    <source>
        <dbReference type="EMBL" id="KZS93853.1"/>
    </source>
</evidence>
<proteinExistence type="predicted"/>
<keyword evidence="2" id="KW-1185">Reference proteome</keyword>
<reference evidence="1 2" key="1">
    <citation type="journal article" date="2016" name="Mol. Biol. Evol.">
        <title>Comparative Genomics of Early-Diverging Mushroom-Forming Fungi Provides Insights into the Origins of Lignocellulose Decay Capabilities.</title>
        <authorList>
            <person name="Nagy L.G."/>
            <person name="Riley R."/>
            <person name="Tritt A."/>
            <person name="Adam C."/>
            <person name="Daum C."/>
            <person name="Floudas D."/>
            <person name="Sun H."/>
            <person name="Yadav J.S."/>
            <person name="Pangilinan J."/>
            <person name="Larsson K.H."/>
            <person name="Matsuura K."/>
            <person name="Barry K."/>
            <person name="Labutti K."/>
            <person name="Kuo R."/>
            <person name="Ohm R.A."/>
            <person name="Bhattacharya S.S."/>
            <person name="Shirouzu T."/>
            <person name="Yoshinaga Y."/>
            <person name="Martin F.M."/>
            <person name="Grigoriev I.V."/>
            <person name="Hibbett D.S."/>
        </authorList>
    </citation>
    <scope>NUCLEOTIDE SEQUENCE [LARGE SCALE GENOMIC DNA]</scope>
    <source>
        <strain evidence="1 2">HHB9708</strain>
    </source>
</reference>
<name>A0A164V681_9AGAM</name>
<evidence type="ECO:0000313" key="2">
    <source>
        <dbReference type="Proteomes" id="UP000076722"/>
    </source>
</evidence>
<sequence length="430" mass="48376">MSQTRTALRACWETPELIAIIVDMLDTTSQARCARLSRAISEHALNALYRNVKQLLPIFSLLCPIREDVDSGRMNFTNSLNSTHWNRFNWYRSRIRTIETYISEDRFERLSDESRLDLLTTLPQGEIMFPSLRKLVWLDSEPGTASLILLFLHKRLSDVSLLLVARDVPMILDYLTYRCPGLDSLNFETVDIPHQGFDWTPARVACARVVDTLPLLRRLVLPRALLNADVVHRLSLHPCLQRICVTLFMLKDTHESGIASHHDSSPAHPFANLLALSIDSKNLLEFTDPLLKSPCLTTINVDVFDQSDLSTLIRLISTSSPGVKNLSVQTAQYPVFGRALPLPINLAFLLPLLRLESLQTLVIDHPVPPELDDDELGTLSAALPALVHFQLCVRTHCGADYKVPTLGCLIHFARNCRKLVSIGVYMDASV</sequence>
<dbReference type="AlphaFoldDB" id="A0A164V681"/>
<dbReference type="Proteomes" id="UP000076722">
    <property type="component" value="Unassembled WGS sequence"/>
</dbReference>
<protein>
    <recommendedName>
        <fullName evidence="3">F-box domain-containing protein</fullName>
    </recommendedName>
</protein>
<dbReference type="OrthoDB" id="2447803at2759"/>
<gene>
    <name evidence="1" type="ORF">SISNIDRAFT_454298</name>
</gene>
<organism evidence="1 2">
    <name type="scientific">Sistotremastrum niveocremeum HHB9708</name>
    <dbReference type="NCBI Taxonomy" id="1314777"/>
    <lineage>
        <taxon>Eukaryota</taxon>
        <taxon>Fungi</taxon>
        <taxon>Dikarya</taxon>
        <taxon>Basidiomycota</taxon>
        <taxon>Agaricomycotina</taxon>
        <taxon>Agaricomycetes</taxon>
        <taxon>Sistotremastrales</taxon>
        <taxon>Sistotremastraceae</taxon>
        <taxon>Sertulicium</taxon>
        <taxon>Sertulicium niveocremeum</taxon>
    </lineage>
</organism>